<evidence type="ECO:0000256" key="4">
    <source>
        <dbReference type="ARBA" id="ARBA00022989"/>
    </source>
</evidence>
<feature type="transmembrane region" description="Helical" evidence="6">
    <location>
        <begin position="164"/>
        <end position="184"/>
    </location>
</feature>
<organism evidence="7 8">
    <name type="scientific">Thalassotalea loyana</name>
    <dbReference type="NCBI Taxonomy" id="280483"/>
    <lineage>
        <taxon>Bacteria</taxon>
        <taxon>Pseudomonadati</taxon>
        <taxon>Pseudomonadota</taxon>
        <taxon>Gammaproteobacteria</taxon>
        <taxon>Alteromonadales</taxon>
        <taxon>Colwelliaceae</taxon>
        <taxon>Thalassotalea</taxon>
    </lineage>
</organism>
<keyword evidence="3 6" id="KW-0812">Transmembrane</keyword>
<feature type="transmembrane region" description="Helical" evidence="6">
    <location>
        <begin position="196"/>
        <end position="216"/>
    </location>
</feature>
<feature type="transmembrane region" description="Helical" evidence="6">
    <location>
        <begin position="131"/>
        <end position="152"/>
    </location>
</feature>
<name>A0ABQ6HD06_9GAMM</name>
<sequence>MEQYLQEFLVIALVHFLAVASPGPDFAITLKQSIQYGRRTALYTSAGIGTGILVHVIYSLVGIGIIIAKTPSLLSALKYIAAAYFLYIAWHGLRAKPPQTSQINDQDSESAVVSDSSLQAPSNFKAFTTGFLINALNVKATLFFVSLFSMVIAVDTPTQVKAFYGIYMAIATGLWFSFLSMVLSHPRIRNRIISKGYWLDRIMGLVLLILAVELVVSDL</sequence>
<evidence type="ECO:0000256" key="2">
    <source>
        <dbReference type="ARBA" id="ARBA00022475"/>
    </source>
</evidence>
<dbReference type="PANTHER" id="PTHR30086:SF21">
    <property type="entry name" value="TRANSPORT PROTEIN"/>
    <property type="match status" value="1"/>
</dbReference>
<evidence type="ECO:0000256" key="1">
    <source>
        <dbReference type="ARBA" id="ARBA00004651"/>
    </source>
</evidence>
<dbReference type="PANTHER" id="PTHR30086">
    <property type="entry name" value="ARGININE EXPORTER PROTEIN ARGO"/>
    <property type="match status" value="1"/>
</dbReference>
<keyword evidence="4 6" id="KW-1133">Transmembrane helix</keyword>
<accession>A0ABQ6HD06</accession>
<feature type="transmembrane region" description="Helical" evidence="6">
    <location>
        <begin position="43"/>
        <end position="68"/>
    </location>
</feature>
<proteinExistence type="predicted"/>
<dbReference type="Pfam" id="PF01810">
    <property type="entry name" value="LysE"/>
    <property type="match status" value="1"/>
</dbReference>
<comment type="caution">
    <text evidence="7">The sequence shown here is derived from an EMBL/GenBank/DDBJ whole genome shotgun (WGS) entry which is preliminary data.</text>
</comment>
<evidence type="ECO:0000256" key="5">
    <source>
        <dbReference type="ARBA" id="ARBA00023136"/>
    </source>
</evidence>
<keyword evidence="2" id="KW-1003">Cell membrane</keyword>
<dbReference type="Proteomes" id="UP001157134">
    <property type="component" value="Unassembled WGS sequence"/>
</dbReference>
<keyword evidence="5 6" id="KW-0472">Membrane</keyword>
<dbReference type="PIRSF" id="PIRSF006324">
    <property type="entry name" value="LeuE"/>
    <property type="match status" value="1"/>
</dbReference>
<gene>
    <name evidence="7" type="primary">rhtC</name>
    <name evidence="7" type="ORF">tloyanaT_16860</name>
</gene>
<reference evidence="7 8" key="1">
    <citation type="submission" date="2023-03" db="EMBL/GenBank/DDBJ databases">
        <title>Thalassotalea loyana LMG 22536T draft genome sequence.</title>
        <authorList>
            <person name="Sawabe T."/>
        </authorList>
    </citation>
    <scope>NUCLEOTIDE SEQUENCE [LARGE SCALE GENOMIC DNA]</scope>
    <source>
        <strain evidence="7 8">LMG 22536</strain>
    </source>
</reference>
<comment type="subcellular location">
    <subcellularLocation>
        <location evidence="1">Cell membrane</location>
        <topology evidence="1">Multi-pass membrane protein</topology>
    </subcellularLocation>
</comment>
<evidence type="ECO:0000313" key="8">
    <source>
        <dbReference type="Proteomes" id="UP001157134"/>
    </source>
</evidence>
<evidence type="ECO:0000256" key="6">
    <source>
        <dbReference type="SAM" id="Phobius"/>
    </source>
</evidence>
<dbReference type="InterPro" id="IPR001123">
    <property type="entry name" value="LeuE-type"/>
</dbReference>
<dbReference type="RefSeq" id="WP_407704872.1">
    <property type="nucleotide sequence ID" value="NZ_BSSV01000003.1"/>
</dbReference>
<evidence type="ECO:0000256" key="3">
    <source>
        <dbReference type="ARBA" id="ARBA00022692"/>
    </source>
</evidence>
<protein>
    <submittedName>
        <fullName evidence="7">Lysine transporter LysE</fullName>
    </submittedName>
</protein>
<evidence type="ECO:0000313" key="7">
    <source>
        <dbReference type="EMBL" id="GLX85434.1"/>
    </source>
</evidence>
<keyword evidence="8" id="KW-1185">Reference proteome</keyword>
<dbReference type="EMBL" id="BSSV01000003">
    <property type="protein sequence ID" value="GLX85434.1"/>
    <property type="molecule type" value="Genomic_DNA"/>
</dbReference>